<name>A0A2J6WGT6_9BACT</name>
<dbReference type="InterPro" id="IPR013328">
    <property type="entry name" value="6PGD_dom2"/>
</dbReference>
<evidence type="ECO:0000256" key="7">
    <source>
        <dbReference type="ARBA" id="ARBA00032024"/>
    </source>
</evidence>
<feature type="domain" description="Ketopantoate reductase C-terminal" evidence="11">
    <location>
        <begin position="182"/>
        <end position="309"/>
    </location>
</feature>
<dbReference type="EC" id="1.1.1.169" evidence="3 9"/>
<dbReference type="Proteomes" id="UP000242288">
    <property type="component" value="Unassembled WGS sequence"/>
</dbReference>
<dbReference type="GO" id="GO:0005737">
    <property type="term" value="C:cytoplasm"/>
    <property type="evidence" value="ECO:0007669"/>
    <property type="project" value="TreeGrafter"/>
</dbReference>
<dbReference type="PANTHER" id="PTHR43765">
    <property type="entry name" value="2-DEHYDROPANTOATE 2-REDUCTASE-RELATED"/>
    <property type="match status" value="1"/>
</dbReference>
<dbReference type="Pfam" id="PF08546">
    <property type="entry name" value="ApbA_C"/>
    <property type="match status" value="1"/>
</dbReference>
<dbReference type="GO" id="GO:0050661">
    <property type="term" value="F:NADP binding"/>
    <property type="evidence" value="ECO:0007669"/>
    <property type="project" value="TreeGrafter"/>
</dbReference>
<evidence type="ECO:0000259" key="11">
    <source>
        <dbReference type="Pfam" id="PF08546"/>
    </source>
</evidence>
<comment type="pathway">
    <text evidence="1 9">Cofactor biosynthesis; (R)-pantothenate biosynthesis; (R)-pantoate from 3-methyl-2-oxobutanoate: step 2/2.</text>
</comment>
<dbReference type="Pfam" id="PF02558">
    <property type="entry name" value="ApbA"/>
    <property type="match status" value="1"/>
</dbReference>
<dbReference type="InterPro" id="IPR008927">
    <property type="entry name" value="6-PGluconate_DH-like_C_sf"/>
</dbReference>
<evidence type="ECO:0000313" key="13">
    <source>
        <dbReference type="Proteomes" id="UP000242288"/>
    </source>
</evidence>
<dbReference type="InterPro" id="IPR013752">
    <property type="entry name" value="KPA_reductase"/>
</dbReference>
<dbReference type="EMBL" id="PNIO01000057">
    <property type="protein sequence ID" value="PMP69594.1"/>
    <property type="molecule type" value="Genomic_DNA"/>
</dbReference>
<dbReference type="NCBIfam" id="TIGR00745">
    <property type="entry name" value="apbA_panE"/>
    <property type="match status" value="1"/>
</dbReference>
<gene>
    <name evidence="12" type="ORF">C0186_06325</name>
</gene>
<evidence type="ECO:0000256" key="5">
    <source>
        <dbReference type="ARBA" id="ARBA00022857"/>
    </source>
</evidence>
<evidence type="ECO:0000256" key="8">
    <source>
        <dbReference type="ARBA" id="ARBA00048793"/>
    </source>
</evidence>
<dbReference type="SUPFAM" id="SSF48179">
    <property type="entry name" value="6-phosphogluconate dehydrogenase C-terminal domain-like"/>
    <property type="match status" value="1"/>
</dbReference>
<sequence length="316" mass="35495">MEIVVFGLGALGTVFATCLKSQGHTVFGLTKEKYITHLKDRKLRIKGLFGNKEAQLDGIFTNTEQIKNKAPHLIIVSVKAYDTETAINQIKPIVGQNTLILLAQNGYGNYEVASSIVGRQKVILSRIIFGAKIVEVGTAEVTVFADDIIVGQPDKAVPEEKLIEIAKVFNEAGLPTRVSHDVYAILWDKILYNSALNPLGAILECSYGTLAEHEETRKIMNKIVEEIFNVVKINKIKLNWKDYKEYLQHFYEKLVPPTAKHFPSMYYDIKQGKKTEIDALNGAIVKLAKECNLYVPVNETITNLIKVKEKLMMKNK</sequence>
<comment type="catalytic activity">
    <reaction evidence="8 9">
        <text>(R)-pantoate + NADP(+) = 2-dehydropantoate + NADPH + H(+)</text>
        <dbReference type="Rhea" id="RHEA:16233"/>
        <dbReference type="ChEBI" id="CHEBI:11561"/>
        <dbReference type="ChEBI" id="CHEBI:15378"/>
        <dbReference type="ChEBI" id="CHEBI:15980"/>
        <dbReference type="ChEBI" id="CHEBI:57783"/>
        <dbReference type="ChEBI" id="CHEBI:58349"/>
        <dbReference type="EC" id="1.1.1.169"/>
    </reaction>
</comment>
<comment type="similarity">
    <text evidence="2 9">Belongs to the ketopantoate reductase family.</text>
</comment>
<evidence type="ECO:0000256" key="3">
    <source>
        <dbReference type="ARBA" id="ARBA00013014"/>
    </source>
</evidence>
<evidence type="ECO:0000256" key="2">
    <source>
        <dbReference type="ARBA" id="ARBA00007870"/>
    </source>
</evidence>
<dbReference type="GO" id="GO:0015940">
    <property type="term" value="P:pantothenate biosynthetic process"/>
    <property type="evidence" value="ECO:0007669"/>
    <property type="project" value="UniProtKB-UniPathway"/>
</dbReference>
<dbReference type="InterPro" id="IPR013332">
    <property type="entry name" value="KPR_N"/>
</dbReference>
<evidence type="ECO:0000256" key="9">
    <source>
        <dbReference type="RuleBase" id="RU362068"/>
    </source>
</evidence>
<evidence type="ECO:0000259" key="10">
    <source>
        <dbReference type="Pfam" id="PF02558"/>
    </source>
</evidence>
<feature type="domain" description="Ketopantoate reductase N-terminal" evidence="10">
    <location>
        <begin position="3"/>
        <end position="152"/>
    </location>
</feature>
<keyword evidence="6 9" id="KW-0560">Oxidoreductase</keyword>
<evidence type="ECO:0000256" key="1">
    <source>
        <dbReference type="ARBA" id="ARBA00004994"/>
    </source>
</evidence>
<keyword evidence="5 9" id="KW-0521">NADP</keyword>
<comment type="function">
    <text evidence="9">Catalyzes the NADPH-dependent reduction of ketopantoate into pantoic acid.</text>
</comment>
<proteinExistence type="inferred from homology"/>
<evidence type="ECO:0000313" key="12">
    <source>
        <dbReference type="EMBL" id="PMP69594.1"/>
    </source>
</evidence>
<organism evidence="12 13">
    <name type="scientific">Thermodesulfovibrio aggregans</name>
    <dbReference type="NCBI Taxonomy" id="86166"/>
    <lineage>
        <taxon>Bacteria</taxon>
        <taxon>Pseudomonadati</taxon>
        <taxon>Nitrospirota</taxon>
        <taxon>Thermodesulfovibrionia</taxon>
        <taxon>Thermodesulfovibrionales</taxon>
        <taxon>Thermodesulfovibrionaceae</taxon>
        <taxon>Thermodesulfovibrio</taxon>
    </lineage>
</organism>
<reference evidence="12 13" key="1">
    <citation type="submission" date="2018-01" db="EMBL/GenBank/DDBJ databases">
        <title>Metagenomic assembled genomes from two thermal pools in the Uzon Caldera, Kamchatka, Russia.</title>
        <authorList>
            <person name="Wilkins L."/>
            <person name="Ettinger C."/>
        </authorList>
    </citation>
    <scope>NUCLEOTIDE SEQUENCE [LARGE SCALE GENOMIC DNA]</scope>
    <source>
        <strain evidence="12">ZAV-04</strain>
    </source>
</reference>
<evidence type="ECO:0000256" key="6">
    <source>
        <dbReference type="ARBA" id="ARBA00023002"/>
    </source>
</evidence>
<dbReference type="SUPFAM" id="SSF51735">
    <property type="entry name" value="NAD(P)-binding Rossmann-fold domains"/>
    <property type="match status" value="1"/>
</dbReference>
<dbReference type="InterPro" id="IPR050838">
    <property type="entry name" value="Ketopantoate_reductase"/>
</dbReference>
<keyword evidence="9" id="KW-0566">Pantothenate biosynthesis</keyword>
<dbReference type="InterPro" id="IPR036291">
    <property type="entry name" value="NAD(P)-bd_dom_sf"/>
</dbReference>
<comment type="caution">
    <text evidence="12">The sequence shown here is derived from an EMBL/GenBank/DDBJ whole genome shotgun (WGS) entry which is preliminary data.</text>
</comment>
<dbReference type="UniPathway" id="UPA00028">
    <property type="reaction ID" value="UER00004"/>
</dbReference>
<dbReference type="Gene3D" id="1.10.1040.10">
    <property type="entry name" value="N-(1-d-carboxylethyl)-l-norvaline Dehydrogenase, domain 2"/>
    <property type="match status" value="1"/>
</dbReference>
<evidence type="ECO:0000256" key="4">
    <source>
        <dbReference type="ARBA" id="ARBA00019465"/>
    </source>
</evidence>
<dbReference type="InterPro" id="IPR003710">
    <property type="entry name" value="ApbA"/>
</dbReference>
<dbReference type="AlphaFoldDB" id="A0A2J6WGT6"/>
<accession>A0A2J6WGT6</accession>
<dbReference type="PANTHER" id="PTHR43765:SF2">
    <property type="entry name" value="2-DEHYDROPANTOATE 2-REDUCTASE"/>
    <property type="match status" value="1"/>
</dbReference>
<dbReference type="Gene3D" id="3.40.50.720">
    <property type="entry name" value="NAD(P)-binding Rossmann-like Domain"/>
    <property type="match status" value="1"/>
</dbReference>
<dbReference type="GO" id="GO:0008677">
    <property type="term" value="F:2-dehydropantoate 2-reductase activity"/>
    <property type="evidence" value="ECO:0007669"/>
    <property type="project" value="UniProtKB-EC"/>
</dbReference>
<protein>
    <recommendedName>
        <fullName evidence="4 9">2-dehydropantoate 2-reductase</fullName>
        <ecNumber evidence="3 9">1.1.1.169</ecNumber>
    </recommendedName>
    <alternativeName>
        <fullName evidence="7 9">Ketopantoate reductase</fullName>
    </alternativeName>
</protein>